<dbReference type="SMART" id="SM00066">
    <property type="entry name" value="GAL4"/>
    <property type="match status" value="1"/>
</dbReference>
<organism evidence="4 5">
    <name type="scientific">Macrophomina phaseolina</name>
    <dbReference type="NCBI Taxonomy" id="35725"/>
    <lineage>
        <taxon>Eukaryota</taxon>
        <taxon>Fungi</taxon>
        <taxon>Dikarya</taxon>
        <taxon>Ascomycota</taxon>
        <taxon>Pezizomycotina</taxon>
        <taxon>Dothideomycetes</taxon>
        <taxon>Dothideomycetes incertae sedis</taxon>
        <taxon>Botryosphaeriales</taxon>
        <taxon>Botryosphaeriaceae</taxon>
        <taxon>Macrophomina</taxon>
    </lineage>
</organism>
<feature type="region of interest" description="Disordered" evidence="2">
    <location>
        <begin position="52"/>
        <end position="77"/>
    </location>
</feature>
<dbReference type="InterPro" id="IPR001138">
    <property type="entry name" value="Zn2Cys6_DnaBD"/>
</dbReference>
<dbReference type="SUPFAM" id="SSF57701">
    <property type="entry name" value="Zn2/Cys6 DNA-binding domain"/>
    <property type="match status" value="1"/>
</dbReference>
<evidence type="ECO:0000313" key="4">
    <source>
        <dbReference type="EMBL" id="KAH7043920.1"/>
    </source>
</evidence>
<proteinExistence type="predicted"/>
<keyword evidence="5" id="KW-1185">Reference proteome</keyword>
<keyword evidence="1" id="KW-0539">Nucleus</keyword>
<feature type="domain" description="Zn(2)-C6 fungal-type" evidence="3">
    <location>
        <begin position="10"/>
        <end position="38"/>
    </location>
</feature>
<dbReference type="PROSITE" id="PS00463">
    <property type="entry name" value="ZN2_CY6_FUNGAL_1"/>
    <property type="match status" value="1"/>
</dbReference>
<dbReference type="PANTHER" id="PTHR37534">
    <property type="entry name" value="TRANSCRIPTIONAL ACTIVATOR PROTEIN UGA3"/>
    <property type="match status" value="1"/>
</dbReference>
<evidence type="ECO:0000259" key="3">
    <source>
        <dbReference type="PROSITE" id="PS50048"/>
    </source>
</evidence>
<gene>
    <name evidence="4" type="ORF">B0J12DRAFT_185861</name>
</gene>
<sequence length="485" mass="53709">MSPFQRSRGGCASCKRRKRKCDEARPACAACRTRGIPCDGYAVQLRWDTERSSRGRAATAGTPQCNGSGAASRPGSAHDEICTASVDAAGTSLHTLTTSTPNTSSSINHSASDLDRNTFDRFLEDGVHFLYSTTTYGWIKPLIAQHAERSPALMAICASIQIYVEQGPSLQHHQHFSRSLQTFQYELAHSNGVLFGPTMGAGLLVCTLSLLQGLPWTSHLICMVDLYKLHGGDLRGSLPPALDAYTHHCLEVLGIMDMPLFVLGRKTPCLSFWRRFRATQRLGGDNRNDGGIEPVSGLPRTLLDIFACSLEEDHDCEGGAETALWLWCGEEGEFMQLHLWDAWRYAGMLDYRRRKSIRAESGISFSDPTTSNGLTLPTTEQLLCRLLASLDALRLGLEMPETGHLLVANGIFYPYVNASLEYEILRSRPAWRLSLDRVHDKFLREDKTPNTQVLLQALHSSWQRGDTSFDPGDAMRSQGVEIALF</sequence>
<dbReference type="PANTHER" id="PTHR37534:SF46">
    <property type="entry name" value="ZN(II)2CYS6 TRANSCRIPTION FACTOR (EUROFUNG)"/>
    <property type="match status" value="1"/>
</dbReference>
<evidence type="ECO:0000313" key="5">
    <source>
        <dbReference type="Proteomes" id="UP000774617"/>
    </source>
</evidence>
<dbReference type="PROSITE" id="PS50048">
    <property type="entry name" value="ZN2_CY6_FUNGAL_2"/>
    <property type="match status" value="1"/>
</dbReference>
<evidence type="ECO:0000256" key="1">
    <source>
        <dbReference type="ARBA" id="ARBA00023242"/>
    </source>
</evidence>
<protein>
    <recommendedName>
        <fullName evidence="3">Zn(2)-C6 fungal-type domain-containing protein</fullName>
    </recommendedName>
</protein>
<dbReference type="Proteomes" id="UP000774617">
    <property type="component" value="Unassembled WGS sequence"/>
</dbReference>
<comment type="caution">
    <text evidence="4">The sequence shown here is derived from an EMBL/GenBank/DDBJ whole genome shotgun (WGS) entry which is preliminary data.</text>
</comment>
<evidence type="ECO:0000256" key="2">
    <source>
        <dbReference type="SAM" id="MobiDB-lite"/>
    </source>
</evidence>
<reference evidence="4 5" key="1">
    <citation type="journal article" date="2021" name="Nat. Commun.">
        <title>Genetic determinants of endophytism in the Arabidopsis root mycobiome.</title>
        <authorList>
            <person name="Mesny F."/>
            <person name="Miyauchi S."/>
            <person name="Thiergart T."/>
            <person name="Pickel B."/>
            <person name="Atanasova L."/>
            <person name="Karlsson M."/>
            <person name="Huettel B."/>
            <person name="Barry K.W."/>
            <person name="Haridas S."/>
            <person name="Chen C."/>
            <person name="Bauer D."/>
            <person name="Andreopoulos W."/>
            <person name="Pangilinan J."/>
            <person name="LaButti K."/>
            <person name="Riley R."/>
            <person name="Lipzen A."/>
            <person name="Clum A."/>
            <person name="Drula E."/>
            <person name="Henrissat B."/>
            <person name="Kohler A."/>
            <person name="Grigoriev I.V."/>
            <person name="Martin F.M."/>
            <person name="Hacquard S."/>
        </authorList>
    </citation>
    <scope>NUCLEOTIDE SEQUENCE [LARGE SCALE GENOMIC DNA]</scope>
    <source>
        <strain evidence="4 5">MPI-SDFR-AT-0080</strain>
    </source>
</reference>
<accession>A0ABQ8G3R6</accession>
<dbReference type="Pfam" id="PF00172">
    <property type="entry name" value="Zn_clus"/>
    <property type="match status" value="1"/>
</dbReference>
<name>A0ABQ8G3R6_9PEZI</name>
<dbReference type="CDD" id="cd00067">
    <property type="entry name" value="GAL4"/>
    <property type="match status" value="1"/>
</dbReference>
<dbReference type="InterPro" id="IPR036864">
    <property type="entry name" value="Zn2-C6_fun-type_DNA-bd_sf"/>
</dbReference>
<dbReference type="EMBL" id="JAGTJR010000021">
    <property type="protein sequence ID" value="KAH7043920.1"/>
    <property type="molecule type" value="Genomic_DNA"/>
</dbReference>
<dbReference type="Gene3D" id="4.10.240.10">
    <property type="entry name" value="Zn(2)-C6 fungal-type DNA-binding domain"/>
    <property type="match status" value="1"/>
</dbReference>